<feature type="transmembrane region" description="Helical" evidence="5">
    <location>
        <begin position="425"/>
        <end position="445"/>
    </location>
</feature>
<dbReference type="Pfam" id="PF07690">
    <property type="entry name" value="MFS_1"/>
    <property type="match status" value="1"/>
</dbReference>
<feature type="transmembrane region" description="Helical" evidence="5">
    <location>
        <begin position="91"/>
        <end position="110"/>
    </location>
</feature>
<evidence type="ECO:0000313" key="8">
    <source>
        <dbReference type="Proteomes" id="UP000692954"/>
    </source>
</evidence>
<dbReference type="PROSITE" id="PS50850">
    <property type="entry name" value="MFS"/>
    <property type="match status" value="1"/>
</dbReference>
<keyword evidence="3 5" id="KW-1133">Transmembrane helix</keyword>
<evidence type="ECO:0000313" key="7">
    <source>
        <dbReference type="EMBL" id="CAD8077349.1"/>
    </source>
</evidence>
<feature type="transmembrane region" description="Helical" evidence="5">
    <location>
        <begin position="146"/>
        <end position="168"/>
    </location>
</feature>
<evidence type="ECO:0000256" key="1">
    <source>
        <dbReference type="ARBA" id="ARBA00004141"/>
    </source>
</evidence>
<dbReference type="EMBL" id="CAJJDN010000036">
    <property type="protein sequence ID" value="CAD8077349.1"/>
    <property type="molecule type" value="Genomic_DNA"/>
</dbReference>
<feature type="transmembrane region" description="Helical" evidence="5">
    <location>
        <begin position="386"/>
        <end position="405"/>
    </location>
</feature>
<feature type="transmembrane region" description="Helical" evidence="5">
    <location>
        <begin position="320"/>
        <end position="342"/>
    </location>
</feature>
<feature type="transmembrane region" description="Helical" evidence="5">
    <location>
        <begin position="208"/>
        <end position="228"/>
    </location>
</feature>
<evidence type="ECO:0000256" key="3">
    <source>
        <dbReference type="ARBA" id="ARBA00022989"/>
    </source>
</evidence>
<organism evidence="7 8">
    <name type="scientific">Paramecium sonneborni</name>
    <dbReference type="NCBI Taxonomy" id="65129"/>
    <lineage>
        <taxon>Eukaryota</taxon>
        <taxon>Sar</taxon>
        <taxon>Alveolata</taxon>
        <taxon>Ciliophora</taxon>
        <taxon>Intramacronucleata</taxon>
        <taxon>Oligohymenophorea</taxon>
        <taxon>Peniculida</taxon>
        <taxon>Parameciidae</taxon>
        <taxon>Paramecium</taxon>
    </lineage>
</organism>
<accession>A0A8S1MCL4</accession>
<gene>
    <name evidence="7" type="ORF">PSON_ATCC_30995.1.T0360084</name>
</gene>
<reference evidence="7" key="1">
    <citation type="submission" date="2021-01" db="EMBL/GenBank/DDBJ databases">
        <authorList>
            <consortium name="Genoscope - CEA"/>
            <person name="William W."/>
        </authorList>
    </citation>
    <scope>NUCLEOTIDE SEQUENCE</scope>
</reference>
<evidence type="ECO:0000256" key="5">
    <source>
        <dbReference type="SAM" id="Phobius"/>
    </source>
</evidence>
<feature type="transmembrane region" description="Helical" evidence="5">
    <location>
        <begin position="21"/>
        <end position="44"/>
    </location>
</feature>
<feature type="transmembrane region" description="Helical" evidence="5">
    <location>
        <begin position="451"/>
        <end position="468"/>
    </location>
</feature>
<keyword evidence="2 5" id="KW-0812">Transmembrane</keyword>
<evidence type="ECO:0000256" key="2">
    <source>
        <dbReference type="ARBA" id="ARBA00022692"/>
    </source>
</evidence>
<dbReference type="PANTHER" id="PTHR24064">
    <property type="entry name" value="SOLUTE CARRIER FAMILY 22 MEMBER"/>
    <property type="match status" value="1"/>
</dbReference>
<feature type="transmembrane region" description="Helical" evidence="5">
    <location>
        <begin position="354"/>
        <end position="371"/>
    </location>
</feature>
<proteinExistence type="predicted"/>
<dbReference type="Proteomes" id="UP000692954">
    <property type="component" value="Unassembled WGS sequence"/>
</dbReference>
<evidence type="ECO:0000259" key="6">
    <source>
        <dbReference type="PROSITE" id="PS50850"/>
    </source>
</evidence>
<dbReference type="OrthoDB" id="3936150at2759"/>
<evidence type="ECO:0000256" key="4">
    <source>
        <dbReference type="ARBA" id="ARBA00023136"/>
    </source>
</evidence>
<sequence length="497" mass="57294">MLQIEQALEKCGNNGWYQIRLFLISSLLTFILSAQIMSATYNYIVPQLYCNGQMCDEDEKTCSEKNYSIDPNFKYKNIVTEFSLFCENRKFIMITSTINFLGSVIGGSILSQISDYWGRYKTLLLSLIFTNFGFIGIYFSQSIIQLIIFTFFFGFFQIGVYIMIPVLINEISGYEIKQILSTGTLVFWCLGEILMAILYYFIENWRTIYLFVIVIPGLISLILTWILVQESPKFLYQKKDYEKTLYVLRYIAKVNGKQFDDPALEYSQTNNVRNNYSFLDLFKLSQFASSSIGFILISYALHLVYYGGQFVLQEISIGNMIYQLGIFLGISELVGYSLITYLIPKLKRTFYQKLFFYIQILGCISFLYYGFTQYQLQCQGCVEEIIVILLCCLIRFFNTFGFGLLRQHTLEIYPTQIRGTGSGLLFTFGILGSFSSSYMIALANYIQFNQVAFLGIISISGIIGAFLTKETFKKRLVEEIDESFQILSQNDGMLKAN</sequence>
<feature type="domain" description="Major facilitator superfamily (MFS) profile" evidence="6">
    <location>
        <begin position="21"/>
        <end position="473"/>
    </location>
</feature>
<comment type="caution">
    <text evidence="7">The sequence shown here is derived from an EMBL/GenBank/DDBJ whole genome shotgun (WGS) entry which is preliminary data.</text>
</comment>
<feature type="transmembrane region" description="Helical" evidence="5">
    <location>
        <begin position="287"/>
        <end position="308"/>
    </location>
</feature>
<dbReference type="GO" id="GO:0016020">
    <property type="term" value="C:membrane"/>
    <property type="evidence" value="ECO:0007669"/>
    <property type="project" value="UniProtKB-SubCell"/>
</dbReference>
<comment type="subcellular location">
    <subcellularLocation>
        <location evidence="1">Membrane</location>
        <topology evidence="1">Multi-pass membrane protein</topology>
    </subcellularLocation>
</comment>
<feature type="transmembrane region" description="Helical" evidence="5">
    <location>
        <begin position="122"/>
        <end position="140"/>
    </location>
</feature>
<dbReference type="InterPro" id="IPR020846">
    <property type="entry name" value="MFS_dom"/>
</dbReference>
<keyword evidence="8" id="KW-1185">Reference proteome</keyword>
<dbReference type="GO" id="GO:0022857">
    <property type="term" value="F:transmembrane transporter activity"/>
    <property type="evidence" value="ECO:0007669"/>
    <property type="project" value="InterPro"/>
</dbReference>
<feature type="transmembrane region" description="Helical" evidence="5">
    <location>
        <begin position="180"/>
        <end position="202"/>
    </location>
</feature>
<dbReference type="InterPro" id="IPR011701">
    <property type="entry name" value="MFS"/>
</dbReference>
<name>A0A8S1MCL4_9CILI</name>
<protein>
    <recommendedName>
        <fullName evidence="6">Major facilitator superfamily (MFS) profile domain-containing protein</fullName>
    </recommendedName>
</protein>
<keyword evidence="4 5" id="KW-0472">Membrane</keyword>
<dbReference type="AlphaFoldDB" id="A0A8S1MCL4"/>